<proteinExistence type="predicted"/>
<dbReference type="InterPro" id="IPR023833">
    <property type="entry name" value="Signal_pept_SipW-depend-type"/>
</dbReference>
<dbReference type="InterPro" id="IPR022121">
    <property type="entry name" value="Peptidase_M73_camelysin"/>
</dbReference>
<dbReference type="EMBL" id="JAGGMB010000011">
    <property type="protein sequence ID" value="MBP2078888.1"/>
    <property type="molecule type" value="Genomic_DNA"/>
</dbReference>
<organism evidence="1 2">
    <name type="scientific">Oceanobacillus polygoni</name>
    <dbReference type="NCBI Taxonomy" id="1235259"/>
    <lineage>
        <taxon>Bacteria</taxon>
        <taxon>Bacillati</taxon>
        <taxon>Bacillota</taxon>
        <taxon>Bacilli</taxon>
        <taxon>Bacillales</taxon>
        <taxon>Bacillaceae</taxon>
        <taxon>Oceanobacillus</taxon>
    </lineage>
</organism>
<dbReference type="OrthoDB" id="2660939at2"/>
<dbReference type="Pfam" id="PF12389">
    <property type="entry name" value="Peptidase_M73"/>
    <property type="match status" value="1"/>
</dbReference>
<gene>
    <name evidence="1" type="ORF">J2Z64_003157</name>
</gene>
<dbReference type="RefSeq" id="WP_149473370.1">
    <property type="nucleotide sequence ID" value="NZ_JAGGMB010000011.1"/>
</dbReference>
<keyword evidence="2" id="KW-1185">Reference proteome</keyword>
<dbReference type="AlphaFoldDB" id="A0A9X0YUF1"/>
<sequence>MSLKKKLGAGVATAVLGLGLIGGGVFAYFSDSEVSNNTFAAGTLDLALNPTEIINVDNIKPGDTMLRPFTLSNNGTLDIKTVDLSTGYTVNDVGSNNSEDFGKHIRVNFLANADKLTTPIWSTTLADLQNASPELVHEKFWLVFWEERGLAPNTSDTFYVQFEFVDNGEDQNEFQGDSLNLEWTFNAKQGEGQAK</sequence>
<evidence type="ECO:0000313" key="1">
    <source>
        <dbReference type="EMBL" id="MBP2078888.1"/>
    </source>
</evidence>
<comment type="caution">
    <text evidence="1">The sequence shown here is derived from an EMBL/GenBank/DDBJ whole genome shotgun (WGS) entry which is preliminary data.</text>
</comment>
<dbReference type="NCBIfam" id="TIGR04088">
    <property type="entry name" value="cognate_SipW"/>
    <property type="match status" value="1"/>
</dbReference>
<protein>
    <submittedName>
        <fullName evidence="1">Spore coat-associated protein N</fullName>
    </submittedName>
</protein>
<evidence type="ECO:0000313" key="2">
    <source>
        <dbReference type="Proteomes" id="UP001138793"/>
    </source>
</evidence>
<reference evidence="1" key="1">
    <citation type="submission" date="2021-03" db="EMBL/GenBank/DDBJ databases">
        <title>Genomic Encyclopedia of Type Strains, Phase IV (KMG-IV): sequencing the most valuable type-strain genomes for metagenomic binning, comparative biology and taxonomic classification.</title>
        <authorList>
            <person name="Goeker M."/>
        </authorList>
    </citation>
    <scope>NUCLEOTIDE SEQUENCE</scope>
    <source>
        <strain evidence="1">DSM 107338</strain>
    </source>
</reference>
<dbReference type="Proteomes" id="UP001138793">
    <property type="component" value="Unassembled WGS sequence"/>
</dbReference>
<accession>A0A9X0YUF1</accession>
<name>A0A9X0YUF1_9BACI</name>